<evidence type="ECO:0000313" key="3">
    <source>
        <dbReference type="Proteomes" id="UP001066276"/>
    </source>
</evidence>
<reference evidence="2" key="1">
    <citation type="journal article" date="2022" name="bioRxiv">
        <title>Sequencing and chromosome-scale assembly of the giantPleurodeles waltlgenome.</title>
        <authorList>
            <person name="Brown T."/>
            <person name="Elewa A."/>
            <person name="Iarovenko S."/>
            <person name="Subramanian E."/>
            <person name="Araus A.J."/>
            <person name="Petzold A."/>
            <person name="Susuki M."/>
            <person name="Suzuki K.-i.T."/>
            <person name="Hayashi T."/>
            <person name="Toyoda A."/>
            <person name="Oliveira C."/>
            <person name="Osipova E."/>
            <person name="Leigh N.D."/>
            <person name="Simon A."/>
            <person name="Yun M.H."/>
        </authorList>
    </citation>
    <scope>NUCLEOTIDE SEQUENCE</scope>
    <source>
        <strain evidence="2">20211129_DDA</strain>
        <tissue evidence="2">Liver</tissue>
    </source>
</reference>
<dbReference type="EMBL" id="JANPWB010000016">
    <property type="protein sequence ID" value="KAJ1081315.1"/>
    <property type="molecule type" value="Genomic_DNA"/>
</dbReference>
<accession>A0AAV7KQG2</accession>
<proteinExistence type="predicted"/>
<dbReference type="AlphaFoldDB" id="A0AAV7KQG2"/>
<evidence type="ECO:0000313" key="2">
    <source>
        <dbReference type="EMBL" id="KAJ1081315.1"/>
    </source>
</evidence>
<gene>
    <name evidence="2" type="ORF">NDU88_001497</name>
</gene>
<name>A0AAV7KQG2_PLEWA</name>
<dbReference type="Proteomes" id="UP001066276">
    <property type="component" value="Chromosome 12"/>
</dbReference>
<feature type="compositionally biased region" description="Basic residues" evidence="1">
    <location>
        <begin position="69"/>
        <end position="78"/>
    </location>
</feature>
<feature type="region of interest" description="Disordered" evidence="1">
    <location>
        <begin position="50"/>
        <end position="78"/>
    </location>
</feature>
<feature type="compositionally biased region" description="Polar residues" evidence="1">
    <location>
        <begin position="55"/>
        <end position="64"/>
    </location>
</feature>
<comment type="caution">
    <text evidence="2">The sequence shown here is derived from an EMBL/GenBank/DDBJ whole genome shotgun (WGS) entry which is preliminary data.</text>
</comment>
<protein>
    <submittedName>
        <fullName evidence="2">Uncharacterized protein</fullName>
    </submittedName>
</protein>
<evidence type="ECO:0000256" key="1">
    <source>
        <dbReference type="SAM" id="MobiDB-lite"/>
    </source>
</evidence>
<organism evidence="2 3">
    <name type="scientific">Pleurodeles waltl</name>
    <name type="common">Iberian ribbed newt</name>
    <dbReference type="NCBI Taxonomy" id="8319"/>
    <lineage>
        <taxon>Eukaryota</taxon>
        <taxon>Metazoa</taxon>
        <taxon>Chordata</taxon>
        <taxon>Craniata</taxon>
        <taxon>Vertebrata</taxon>
        <taxon>Euteleostomi</taxon>
        <taxon>Amphibia</taxon>
        <taxon>Batrachia</taxon>
        <taxon>Caudata</taxon>
        <taxon>Salamandroidea</taxon>
        <taxon>Salamandridae</taxon>
        <taxon>Pleurodelinae</taxon>
        <taxon>Pleurodeles</taxon>
    </lineage>
</organism>
<sequence length="78" mass="8460">MHSVSGNGDIITAGRLRAGEAEVECWLHTVKEYGRAGMLQSRLPSGEKASETALVASQPSGQTTESRRFGKCPRMLRL</sequence>
<keyword evidence="3" id="KW-1185">Reference proteome</keyword>